<evidence type="ECO:0000313" key="2">
    <source>
        <dbReference type="Proteomes" id="UP000242015"/>
    </source>
</evidence>
<dbReference type="AlphaFoldDB" id="A0A2R6BZ63"/>
<sequence>FKLEERIKEKLKELEEYLYYFPPGEIREPQRHDPEWLQRALEAYYICKTATFGYKKESSTTRYKIILPRLYEILTLSLLLKALSKIGYSYEFTEEGVVNVNDGTRSFEVLVNKPLKGNDIHKRVGTLNGELLESIKGKPDILMYTKWIKIAFECKYSEDLNYLTEGRFKVLAYIYEYCLTHGVLVSPGIASSQKDELEEKEIEDTSKLFDAAKDSDGILDIELRDGKTVFILVLDPLEELDKLEKRVEKLIKRLFTSP</sequence>
<evidence type="ECO:0000313" key="1">
    <source>
        <dbReference type="EMBL" id="PSO03930.1"/>
    </source>
</evidence>
<dbReference type="Proteomes" id="UP000242015">
    <property type="component" value="Unassembled WGS sequence"/>
</dbReference>
<accession>A0A2R6BZ63</accession>
<name>A0A2R6BZ63_9ARCH</name>
<gene>
    <name evidence="1" type="ORF">B9Q04_19750</name>
</gene>
<organism evidence="1 2">
    <name type="scientific">Candidatus Marsarchaeota G2 archaeon BE_D</name>
    <dbReference type="NCBI Taxonomy" id="1978158"/>
    <lineage>
        <taxon>Archaea</taxon>
        <taxon>Candidatus Marsarchaeota</taxon>
        <taxon>Candidatus Marsarchaeota group 2</taxon>
    </lineage>
</organism>
<dbReference type="EMBL" id="NEXF01000729">
    <property type="protein sequence ID" value="PSO03930.1"/>
    <property type="molecule type" value="Genomic_DNA"/>
</dbReference>
<comment type="caution">
    <text evidence="1">The sequence shown here is derived from an EMBL/GenBank/DDBJ whole genome shotgun (WGS) entry which is preliminary data.</text>
</comment>
<protein>
    <submittedName>
        <fullName evidence="1">Uncharacterized protein</fullName>
    </submittedName>
</protein>
<feature type="non-terminal residue" evidence="1">
    <location>
        <position position="1"/>
    </location>
</feature>
<proteinExistence type="predicted"/>
<reference evidence="1 2" key="1">
    <citation type="submission" date="2017-04" db="EMBL/GenBank/DDBJ databases">
        <title>Novel microbial lineages endemic to geothermal iron-oxide mats fill important gaps in the evolutionary history of Archaea.</title>
        <authorList>
            <person name="Jay Z.J."/>
            <person name="Beam J.P."/>
            <person name="Dlakic M."/>
            <person name="Rusch D.B."/>
            <person name="Kozubal M.A."/>
            <person name="Inskeep W.P."/>
        </authorList>
    </citation>
    <scope>NUCLEOTIDE SEQUENCE [LARGE SCALE GENOMIC DNA]</scope>
    <source>
        <strain evidence="1">BE_D</strain>
    </source>
</reference>